<evidence type="ECO:0000313" key="3">
    <source>
        <dbReference type="Proteomes" id="UP000683000"/>
    </source>
</evidence>
<evidence type="ECO:0000313" key="2">
    <source>
        <dbReference type="EMBL" id="KAG6371754.1"/>
    </source>
</evidence>
<name>A0A8I2YGH8_9AGAM</name>
<reference evidence="2" key="1">
    <citation type="submission" date="2021-03" db="EMBL/GenBank/DDBJ databases">
        <title>Evolutionary innovations through gain and loss of genes in the ectomycorrhizal Boletales.</title>
        <authorList>
            <person name="Wu G."/>
            <person name="Miyauchi S."/>
            <person name="Morin E."/>
            <person name="Yang Z.-L."/>
            <person name="Xu J."/>
            <person name="Martin F.M."/>
        </authorList>
    </citation>
    <scope>NUCLEOTIDE SEQUENCE</scope>
    <source>
        <strain evidence="2">BR01</strain>
    </source>
</reference>
<feature type="compositionally biased region" description="Low complexity" evidence="1">
    <location>
        <begin position="13"/>
        <end position="25"/>
    </location>
</feature>
<dbReference type="AlphaFoldDB" id="A0A8I2YGH8"/>
<feature type="region of interest" description="Disordered" evidence="1">
    <location>
        <begin position="7"/>
        <end position="45"/>
    </location>
</feature>
<accession>A0A8I2YGH8</accession>
<proteinExistence type="predicted"/>
<organism evidence="2 3">
    <name type="scientific">Boletus reticuloceps</name>
    <dbReference type="NCBI Taxonomy" id="495285"/>
    <lineage>
        <taxon>Eukaryota</taxon>
        <taxon>Fungi</taxon>
        <taxon>Dikarya</taxon>
        <taxon>Basidiomycota</taxon>
        <taxon>Agaricomycotina</taxon>
        <taxon>Agaricomycetes</taxon>
        <taxon>Agaricomycetidae</taxon>
        <taxon>Boletales</taxon>
        <taxon>Boletineae</taxon>
        <taxon>Boletaceae</taxon>
        <taxon>Boletoideae</taxon>
        <taxon>Boletus</taxon>
    </lineage>
</organism>
<dbReference type="EMBL" id="JAGFBS010000032">
    <property type="protein sequence ID" value="KAG6371754.1"/>
    <property type="molecule type" value="Genomic_DNA"/>
</dbReference>
<comment type="caution">
    <text evidence="2">The sequence shown here is derived from an EMBL/GenBank/DDBJ whole genome shotgun (WGS) entry which is preliminary data.</text>
</comment>
<sequence>MSFYYGAVDDQNSTPGPSIPGPSISDHSNTLNIRDQGWDSASEHGDQNLRFHHDQVSIAQNTTLENYSPGFDPGFDLAGFDLAAQGSYEYLFNTGYRRLREDLGYGVGIPYGEMGGNIPQMDPRLNVNQHFVTPVVRDTEPSRATSARFNPVASIPQLGRTSRVRLRAQGSMRVAGQQEVTLPENAREEIMEKMIEYFFAVRPMRSIEEDNSYILNVVAGYFDPSDETWKNAKWFAELKKSTKRAWHDIVRHFKDVARTCVHTCYPMLQIPIHHRCDLTQEWQPVIDDILSDWKYTDMVVSQGNQGPIAFPFRHIALTTIMHQVIWVIKPTYHTRLPPNDQGGDGLVKVVAFACAVLHWAILSLQQGAEPDFDTKELTPIYDSALARLTSLDATYLDSYFADIWARGMELRRTYE</sequence>
<keyword evidence="3" id="KW-1185">Reference proteome</keyword>
<gene>
    <name evidence="2" type="ORF">JVT61DRAFT_9106</name>
</gene>
<evidence type="ECO:0000256" key="1">
    <source>
        <dbReference type="SAM" id="MobiDB-lite"/>
    </source>
</evidence>
<dbReference type="Proteomes" id="UP000683000">
    <property type="component" value="Unassembled WGS sequence"/>
</dbReference>
<protein>
    <submittedName>
        <fullName evidence="2">Uncharacterized protein</fullName>
    </submittedName>
</protein>